<dbReference type="Proteomes" id="UP001595859">
    <property type="component" value="Unassembled WGS sequence"/>
</dbReference>
<evidence type="ECO:0000256" key="1">
    <source>
        <dbReference type="SAM" id="MobiDB-lite"/>
    </source>
</evidence>
<accession>A0ABV9RX11</accession>
<evidence type="ECO:0000313" key="2">
    <source>
        <dbReference type="EMBL" id="MFC4853497.1"/>
    </source>
</evidence>
<feature type="region of interest" description="Disordered" evidence="1">
    <location>
        <begin position="81"/>
        <end position="106"/>
    </location>
</feature>
<proteinExistence type="predicted"/>
<gene>
    <name evidence="2" type="ORF">ACFPCV_08265</name>
</gene>
<evidence type="ECO:0000313" key="3">
    <source>
        <dbReference type="Proteomes" id="UP001595859"/>
    </source>
</evidence>
<name>A0ABV9RX11_9PSEU</name>
<dbReference type="RefSeq" id="WP_378055448.1">
    <property type="nucleotide sequence ID" value="NZ_JBHSIS010000003.1"/>
</dbReference>
<sequence>MSFAVDARKARNADLPYGRRMAGLHSCVQRYHPLGFMATLSFLELQAGPYRADAAALLRALDCLTESRELWKNAVDSYARTRREAKSRGQRTPRPQDPNPSHAPDQWYGAARRAAHHALSFRQSHDLLPPPSDDVATDVLALVRATLADPRLTDDQRSLLADLTAELRRRIRTTRGIPLKQSTELHRLTHFITLATT</sequence>
<reference evidence="3" key="1">
    <citation type="journal article" date="2019" name="Int. J. Syst. Evol. Microbiol.">
        <title>The Global Catalogue of Microorganisms (GCM) 10K type strain sequencing project: providing services to taxonomists for standard genome sequencing and annotation.</title>
        <authorList>
            <consortium name="The Broad Institute Genomics Platform"/>
            <consortium name="The Broad Institute Genome Sequencing Center for Infectious Disease"/>
            <person name="Wu L."/>
            <person name="Ma J."/>
        </authorList>
    </citation>
    <scope>NUCLEOTIDE SEQUENCE [LARGE SCALE GENOMIC DNA]</scope>
    <source>
        <strain evidence="3">ZS-22-S1</strain>
    </source>
</reference>
<protein>
    <submittedName>
        <fullName evidence="2">Uncharacterized protein</fullName>
    </submittedName>
</protein>
<organism evidence="2 3">
    <name type="scientific">Actinophytocola glycyrrhizae</name>
    <dbReference type="NCBI Taxonomy" id="2044873"/>
    <lineage>
        <taxon>Bacteria</taxon>
        <taxon>Bacillati</taxon>
        <taxon>Actinomycetota</taxon>
        <taxon>Actinomycetes</taxon>
        <taxon>Pseudonocardiales</taxon>
        <taxon>Pseudonocardiaceae</taxon>
    </lineage>
</organism>
<keyword evidence="3" id="KW-1185">Reference proteome</keyword>
<dbReference type="EMBL" id="JBHSIS010000003">
    <property type="protein sequence ID" value="MFC4853497.1"/>
    <property type="molecule type" value="Genomic_DNA"/>
</dbReference>
<comment type="caution">
    <text evidence="2">The sequence shown here is derived from an EMBL/GenBank/DDBJ whole genome shotgun (WGS) entry which is preliminary data.</text>
</comment>